<evidence type="ECO:0000313" key="2">
    <source>
        <dbReference type="Proteomes" id="UP001054945"/>
    </source>
</evidence>
<sequence>MTTAANSSAIAIMWKQFLTDYSTGRHFYGKVKQHSAIVQLFNYEACFSIAIVKDLNLWLRDTGASFTDLELQLAVLRQ</sequence>
<protein>
    <submittedName>
        <fullName evidence="1">Uncharacterized protein</fullName>
    </submittedName>
</protein>
<organism evidence="1 2">
    <name type="scientific">Caerostris extrusa</name>
    <name type="common">Bark spider</name>
    <name type="synonym">Caerostris bankana</name>
    <dbReference type="NCBI Taxonomy" id="172846"/>
    <lineage>
        <taxon>Eukaryota</taxon>
        <taxon>Metazoa</taxon>
        <taxon>Ecdysozoa</taxon>
        <taxon>Arthropoda</taxon>
        <taxon>Chelicerata</taxon>
        <taxon>Arachnida</taxon>
        <taxon>Araneae</taxon>
        <taxon>Araneomorphae</taxon>
        <taxon>Entelegynae</taxon>
        <taxon>Araneoidea</taxon>
        <taxon>Araneidae</taxon>
        <taxon>Caerostris</taxon>
    </lineage>
</organism>
<evidence type="ECO:0000313" key="1">
    <source>
        <dbReference type="EMBL" id="GIY72704.1"/>
    </source>
</evidence>
<accession>A0AAV4VSF6</accession>
<keyword evidence="2" id="KW-1185">Reference proteome</keyword>
<dbReference type="Proteomes" id="UP001054945">
    <property type="component" value="Unassembled WGS sequence"/>
</dbReference>
<proteinExistence type="predicted"/>
<comment type="caution">
    <text evidence="1">The sequence shown here is derived from an EMBL/GenBank/DDBJ whole genome shotgun (WGS) entry which is preliminary data.</text>
</comment>
<dbReference type="AlphaFoldDB" id="A0AAV4VSF6"/>
<reference evidence="1 2" key="1">
    <citation type="submission" date="2021-06" db="EMBL/GenBank/DDBJ databases">
        <title>Caerostris extrusa draft genome.</title>
        <authorList>
            <person name="Kono N."/>
            <person name="Arakawa K."/>
        </authorList>
    </citation>
    <scope>NUCLEOTIDE SEQUENCE [LARGE SCALE GENOMIC DNA]</scope>
</reference>
<name>A0AAV4VSF6_CAEEX</name>
<gene>
    <name evidence="1" type="ORF">CEXT_209721</name>
</gene>
<dbReference type="EMBL" id="BPLR01014982">
    <property type="protein sequence ID" value="GIY72704.1"/>
    <property type="molecule type" value="Genomic_DNA"/>
</dbReference>